<organism evidence="2 3">
    <name type="scientific">Candidatus Scatomorpha pullistercoris</name>
    <dbReference type="NCBI Taxonomy" id="2840929"/>
    <lineage>
        <taxon>Bacteria</taxon>
        <taxon>Bacillati</taxon>
        <taxon>Bacillota</taxon>
        <taxon>Clostridia</taxon>
        <taxon>Eubacteriales</taxon>
        <taxon>Candidatus Scatomorpha</taxon>
    </lineage>
</organism>
<dbReference type="InterPro" id="IPR011437">
    <property type="entry name" value="DUF1540"/>
</dbReference>
<evidence type="ECO:0000313" key="3">
    <source>
        <dbReference type="Proteomes" id="UP000886876"/>
    </source>
</evidence>
<comment type="caution">
    <text evidence="2">The sequence shown here is derived from an EMBL/GenBank/DDBJ whole genome shotgun (WGS) entry which is preliminary data.</text>
</comment>
<reference evidence="2" key="1">
    <citation type="submission" date="2020-10" db="EMBL/GenBank/DDBJ databases">
        <authorList>
            <person name="Gilroy R."/>
        </authorList>
    </citation>
    <scope>NUCLEOTIDE SEQUENCE</scope>
    <source>
        <strain evidence="2">ChiHecec3B27-6122</strain>
    </source>
</reference>
<name>A0A9D1G646_9FIRM</name>
<dbReference type="Pfam" id="PF07561">
    <property type="entry name" value="DUF1540"/>
    <property type="match status" value="1"/>
</dbReference>
<gene>
    <name evidence="2" type="ORF">IAD42_05360</name>
</gene>
<evidence type="ECO:0000259" key="1">
    <source>
        <dbReference type="Pfam" id="PF07561"/>
    </source>
</evidence>
<sequence length="55" mass="6022">MNETKKNPSIGCDAENCLYNEQGHSCTAAHIKVDGKRAQCTGETSCTTFKQKHCC</sequence>
<dbReference type="Proteomes" id="UP000886876">
    <property type="component" value="Unassembled WGS sequence"/>
</dbReference>
<dbReference type="EMBL" id="DVJS01000135">
    <property type="protein sequence ID" value="HIS97384.1"/>
    <property type="molecule type" value="Genomic_DNA"/>
</dbReference>
<proteinExistence type="predicted"/>
<feature type="domain" description="DUF1540" evidence="1">
    <location>
        <begin position="10"/>
        <end position="49"/>
    </location>
</feature>
<protein>
    <submittedName>
        <fullName evidence="2">DUF1540 domain-containing protein</fullName>
    </submittedName>
</protein>
<dbReference type="AlphaFoldDB" id="A0A9D1G646"/>
<accession>A0A9D1G646</accession>
<evidence type="ECO:0000313" key="2">
    <source>
        <dbReference type="EMBL" id="HIS97384.1"/>
    </source>
</evidence>
<reference evidence="2" key="2">
    <citation type="journal article" date="2021" name="PeerJ">
        <title>Extensive microbial diversity within the chicken gut microbiome revealed by metagenomics and culture.</title>
        <authorList>
            <person name="Gilroy R."/>
            <person name="Ravi A."/>
            <person name="Getino M."/>
            <person name="Pursley I."/>
            <person name="Horton D.L."/>
            <person name="Alikhan N.F."/>
            <person name="Baker D."/>
            <person name="Gharbi K."/>
            <person name="Hall N."/>
            <person name="Watson M."/>
            <person name="Adriaenssens E.M."/>
            <person name="Foster-Nyarko E."/>
            <person name="Jarju S."/>
            <person name="Secka A."/>
            <person name="Antonio M."/>
            <person name="Oren A."/>
            <person name="Chaudhuri R.R."/>
            <person name="La Ragione R."/>
            <person name="Hildebrand F."/>
            <person name="Pallen M.J."/>
        </authorList>
    </citation>
    <scope>NUCLEOTIDE SEQUENCE</scope>
    <source>
        <strain evidence="2">ChiHecec3B27-6122</strain>
    </source>
</reference>